<evidence type="ECO:0000313" key="2">
    <source>
        <dbReference type="Proteomes" id="UP000552709"/>
    </source>
</evidence>
<gene>
    <name evidence="1" type="ORF">HNQ08_004887</name>
</gene>
<dbReference type="Proteomes" id="UP000552709">
    <property type="component" value="Unassembled WGS sequence"/>
</dbReference>
<dbReference type="AlphaFoldDB" id="A0A7W8NGQ2"/>
<organism evidence="1 2">
    <name type="scientific">Deinococcus humi</name>
    <dbReference type="NCBI Taxonomy" id="662880"/>
    <lineage>
        <taxon>Bacteria</taxon>
        <taxon>Thermotogati</taxon>
        <taxon>Deinococcota</taxon>
        <taxon>Deinococci</taxon>
        <taxon>Deinococcales</taxon>
        <taxon>Deinococcaceae</taxon>
        <taxon>Deinococcus</taxon>
    </lineage>
</organism>
<protein>
    <submittedName>
        <fullName evidence="1">Uncharacterized protein</fullName>
    </submittedName>
</protein>
<keyword evidence="2" id="KW-1185">Reference proteome</keyword>
<reference evidence="1 2" key="1">
    <citation type="submission" date="2020-08" db="EMBL/GenBank/DDBJ databases">
        <title>Genomic Encyclopedia of Type Strains, Phase IV (KMG-IV): sequencing the most valuable type-strain genomes for metagenomic binning, comparative biology and taxonomic classification.</title>
        <authorList>
            <person name="Goeker M."/>
        </authorList>
    </citation>
    <scope>NUCLEOTIDE SEQUENCE [LARGE SCALE GENOMIC DNA]</scope>
    <source>
        <strain evidence="1 2">DSM 27939</strain>
    </source>
</reference>
<proteinExistence type="predicted"/>
<evidence type="ECO:0000313" key="1">
    <source>
        <dbReference type="EMBL" id="MBB5365761.1"/>
    </source>
</evidence>
<dbReference type="EMBL" id="JACHFL010000021">
    <property type="protein sequence ID" value="MBB5365761.1"/>
    <property type="molecule type" value="Genomic_DNA"/>
</dbReference>
<accession>A0A7W8NGQ2</accession>
<comment type="caution">
    <text evidence="1">The sequence shown here is derived from an EMBL/GenBank/DDBJ whole genome shotgun (WGS) entry which is preliminary data.</text>
</comment>
<name>A0A7W8NGQ2_9DEIO</name>
<sequence length="64" mass="7019">MVNIRVENRKTGTSGIYFFSQVPRIGESVRIGTTAYRVKDVQHVAGDPTDNIPPAFTQILVEAG</sequence>
<dbReference type="RefSeq" id="WP_184137526.1">
    <property type="nucleotide sequence ID" value="NZ_JACHFL010000021.1"/>
</dbReference>